<dbReference type="InterPro" id="IPR001647">
    <property type="entry name" value="HTH_TetR"/>
</dbReference>
<comment type="caution">
    <text evidence="6">The sequence shown here is derived from an EMBL/GenBank/DDBJ whole genome shotgun (WGS) entry which is preliminary data.</text>
</comment>
<evidence type="ECO:0000313" key="7">
    <source>
        <dbReference type="Proteomes" id="UP001183615"/>
    </source>
</evidence>
<dbReference type="PRINTS" id="PR00455">
    <property type="entry name" value="HTHTETR"/>
</dbReference>
<evidence type="ECO:0000313" key="6">
    <source>
        <dbReference type="EMBL" id="MDT0447266.1"/>
    </source>
</evidence>
<dbReference type="EMBL" id="JAVREV010000029">
    <property type="protein sequence ID" value="MDT0447266.1"/>
    <property type="molecule type" value="Genomic_DNA"/>
</dbReference>
<dbReference type="RefSeq" id="WP_311621381.1">
    <property type="nucleotide sequence ID" value="NZ_JAVREV010000029.1"/>
</dbReference>
<evidence type="ECO:0000256" key="1">
    <source>
        <dbReference type="ARBA" id="ARBA00023015"/>
    </source>
</evidence>
<dbReference type="PROSITE" id="PS50977">
    <property type="entry name" value="HTH_TETR_2"/>
    <property type="match status" value="1"/>
</dbReference>
<dbReference type="SUPFAM" id="SSF48498">
    <property type="entry name" value="Tetracyclin repressor-like, C-terminal domain"/>
    <property type="match status" value="1"/>
</dbReference>
<name>A0ABU2SE65_9ACTN</name>
<evidence type="ECO:0000256" key="4">
    <source>
        <dbReference type="PROSITE-ProRule" id="PRU00335"/>
    </source>
</evidence>
<dbReference type="InterPro" id="IPR041490">
    <property type="entry name" value="KstR2_TetR_C"/>
</dbReference>
<keyword evidence="2 4" id="KW-0238">DNA-binding</keyword>
<evidence type="ECO:0000256" key="2">
    <source>
        <dbReference type="ARBA" id="ARBA00023125"/>
    </source>
</evidence>
<reference evidence="7" key="1">
    <citation type="submission" date="2023-07" db="EMBL/GenBank/DDBJ databases">
        <title>30 novel species of actinomycetes from the DSMZ collection.</title>
        <authorList>
            <person name="Nouioui I."/>
        </authorList>
    </citation>
    <scope>NUCLEOTIDE SEQUENCE [LARGE SCALE GENOMIC DNA]</scope>
    <source>
        <strain evidence="7">DSM 41886</strain>
    </source>
</reference>
<keyword evidence="3" id="KW-0804">Transcription</keyword>
<gene>
    <name evidence="6" type="ORF">RM779_32420</name>
</gene>
<dbReference type="Proteomes" id="UP001183615">
    <property type="component" value="Unassembled WGS sequence"/>
</dbReference>
<evidence type="ECO:0000256" key="3">
    <source>
        <dbReference type="ARBA" id="ARBA00023163"/>
    </source>
</evidence>
<dbReference type="InterPro" id="IPR050109">
    <property type="entry name" value="HTH-type_TetR-like_transc_reg"/>
</dbReference>
<feature type="domain" description="HTH tetR-type" evidence="5">
    <location>
        <begin position="11"/>
        <end position="71"/>
    </location>
</feature>
<keyword evidence="1" id="KW-0805">Transcription regulation</keyword>
<dbReference type="PANTHER" id="PTHR30055">
    <property type="entry name" value="HTH-TYPE TRANSCRIPTIONAL REGULATOR RUTR"/>
    <property type="match status" value="1"/>
</dbReference>
<keyword evidence="7" id="KW-1185">Reference proteome</keyword>
<dbReference type="Pfam" id="PF17932">
    <property type="entry name" value="TetR_C_24"/>
    <property type="match status" value="1"/>
</dbReference>
<sequence length="207" mass="22037">MTRTGTGTRRGATRQRLHEAAVALIAEQGFSSTTVDQIAERAGVAKGTVYYNFGSKTELFEELLRHGVRPLTTSLEHAARTAFARGGGAADALDEVARAGLVFIAAHPDLARLLVAELWRPNRAWHATLVELRGQVAEVVEEVLVQGMKTGEFDGGLDVGLVSGALIGTVVAGALDWQTFHPGRPLDEVHAALSLLLRGRLAGGDRP</sequence>
<dbReference type="PANTHER" id="PTHR30055:SF238">
    <property type="entry name" value="MYCOFACTOCIN BIOSYNTHESIS TRANSCRIPTIONAL REGULATOR MFTR-RELATED"/>
    <property type="match status" value="1"/>
</dbReference>
<dbReference type="InterPro" id="IPR036271">
    <property type="entry name" value="Tet_transcr_reg_TetR-rel_C_sf"/>
</dbReference>
<feature type="DNA-binding region" description="H-T-H motif" evidence="4">
    <location>
        <begin position="34"/>
        <end position="53"/>
    </location>
</feature>
<dbReference type="Gene3D" id="1.10.357.10">
    <property type="entry name" value="Tetracycline Repressor, domain 2"/>
    <property type="match status" value="1"/>
</dbReference>
<evidence type="ECO:0000259" key="5">
    <source>
        <dbReference type="PROSITE" id="PS50977"/>
    </source>
</evidence>
<organism evidence="6 7">
    <name type="scientific">Streptomyces johnsoniae</name>
    <dbReference type="NCBI Taxonomy" id="3075532"/>
    <lineage>
        <taxon>Bacteria</taxon>
        <taxon>Bacillati</taxon>
        <taxon>Actinomycetota</taxon>
        <taxon>Actinomycetes</taxon>
        <taxon>Kitasatosporales</taxon>
        <taxon>Streptomycetaceae</taxon>
        <taxon>Streptomyces</taxon>
    </lineage>
</organism>
<dbReference type="Pfam" id="PF00440">
    <property type="entry name" value="TetR_N"/>
    <property type="match status" value="1"/>
</dbReference>
<proteinExistence type="predicted"/>
<dbReference type="Gene3D" id="1.10.10.60">
    <property type="entry name" value="Homeodomain-like"/>
    <property type="match status" value="1"/>
</dbReference>
<protein>
    <submittedName>
        <fullName evidence="6">TetR/AcrR family transcriptional regulator</fullName>
    </submittedName>
</protein>
<accession>A0ABU2SE65</accession>
<dbReference type="InterPro" id="IPR009057">
    <property type="entry name" value="Homeodomain-like_sf"/>
</dbReference>
<dbReference type="SUPFAM" id="SSF46689">
    <property type="entry name" value="Homeodomain-like"/>
    <property type="match status" value="1"/>
</dbReference>